<proteinExistence type="predicted"/>
<keyword evidence="2" id="KW-1185">Reference proteome</keyword>
<dbReference type="Proteomes" id="UP000199365">
    <property type="component" value="Unassembled WGS sequence"/>
</dbReference>
<evidence type="ECO:0000313" key="1">
    <source>
        <dbReference type="EMBL" id="SDR17222.1"/>
    </source>
</evidence>
<name>A0A1H1GVI1_9BURK</name>
<dbReference type="STRING" id="157910.SAMN05445850_3111"/>
<dbReference type="AlphaFoldDB" id="A0A1H1GVI1"/>
<accession>A0A1H1GVI1</accession>
<organism evidence="1 2">
    <name type="scientific">Paraburkholderia tuberum</name>
    <dbReference type="NCBI Taxonomy" id="157910"/>
    <lineage>
        <taxon>Bacteria</taxon>
        <taxon>Pseudomonadati</taxon>
        <taxon>Pseudomonadota</taxon>
        <taxon>Betaproteobacteria</taxon>
        <taxon>Burkholderiales</taxon>
        <taxon>Burkholderiaceae</taxon>
        <taxon>Paraburkholderia</taxon>
    </lineage>
</organism>
<gene>
    <name evidence="1" type="ORF">SAMN05445850_3111</name>
</gene>
<evidence type="ECO:0000313" key="2">
    <source>
        <dbReference type="Proteomes" id="UP000199365"/>
    </source>
</evidence>
<protein>
    <submittedName>
        <fullName evidence="1">Uncharacterized protein</fullName>
    </submittedName>
</protein>
<dbReference type="EMBL" id="FNKX01000001">
    <property type="protein sequence ID" value="SDR17222.1"/>
    <property type="molecule type" value="Genomic_DNA"/>
</dbReference>
<reference evidence="2" key="1">
    <citation type="submission" date="2016-10" db="EMBL/GenBank/DDBJ databases">
        <authorList>
            <person name="Varghese N."/>
            <person name="Submissions S."/>
        </authorList>
    </citation>
    <scope>NUCLEOTIDE SEQUENCE [LARGE SCALE GENOMIC DNA]</scope>
    <source>
        <strain evidence="2">DUS833</strain>
    </source>
</reference>
<sequence length="66" mass="7506">MKLKATYETEVYTSQGGYLAIRQTNSCMGEEQTILLSPEQAKLVVQGINQHLKDESWWWGVTSAEE</sequence>